<dbReference type="AlphaFoldDB" id="A0A8H2E1N9"/>
<evidence type="ECO:0000313" key="1">
    <source>
        <dbReference type="EMBL" id="TGJ68847.1"/>
    </source>
</evidence>
<dbReference type="Proteomes" id="UP000297595">
    <property type="component" value="Unassembled WGS sequence"/>
</dbReference>
<comment type="caution">
    <text evidence="1">The sequence shown here is derived from an EMBL/GenBank/DDBJ whole genome shotgun (WGS) entry which is preliminary data.</text>
</comment>
<reference evidence="1 2" key="1">
    <citation type="submission" date="2019-03" db="EMBL/GenBank/DDBJ databases">
        <title>Nematode-trapping fungi genome.</title>
        <authorList>
            <person name="Vidal-Diez De Ulzurrun G."/>
        </authorList>
    </citation>
    <scope>NUCLEOTIDE SEQUENCE [LARGE SCALE GENOMIC DNA]</scope>
    <source>
        <strain evidence="1 2">TWF154</strain>
    </source>
</reference>
<evidence type="ECO:0000313" key="2">
    <source>
        <dbReference type="Proteomes" id="UP000297595"/>
    </source>
</evidence>
<accession>A0A8H2E1N9</accession>
<dbReference type="EMBL" id="SOZJ01000003">
    <property type="protein sequence ID" value="TGJ68847.1"/>
    <property type="molecule type" value="Genomic_DNA"/>
</dbReference>
<name>A0A8H2E1N9_ORBOL</name>
<organism evidence="1 2">
    <name type="scientific">Orbilia oligospora</name>
    <name type="common">Nematode-trapping fungus</name>
    <name type="synonym">Arthrobotrys oligospora</name>
    <dbReference type="NCBI Taxonomy" id="2813651"/>
    <lineage>
        <taxon>Eukaryota</taxon>
        <taxon>Fungi</taxon>
        <taxon>Dikarya</taxon>
        <taxon>Ascomycota</taxon>
        <taxon>Pezizomycotina</taxon>
        <taxon>Orbiliomycetes</taxon>
        <taxon>Orbiliales</taxon>
        <taxon>Orbiliaceae</taxon>
        <taxon>Orbilia</taxon>
    </lineage>
</organism>
<protein>
    <submittedName>
        <fullName evidence="1">Uncharacterized protein</fullName>
    </submittedName>
</protein>
<proteinExistence type="predicted"/>
<sequence length="76" mass="8786">MASLSVEYAPQYRWDSRRDFVAVGTAIHYIALQDNIWDGMELALTVCLISIFRPSPVHAASWFERKQYPIPSDRID</sequence>
<gene>
    <name evidence="1" type="ORF">EYR41_004930</name>
</gene>